<protein>
    <submittedName>
        <fullName evidence="2">Uncharacterized protein</fullName>
    </submittedName>
</protein>
<accession>A0A1S2LUC0</accession>
<proteinExistence type="predicted"/>
<name>A0A1S2LUC0_9BACI</name>
<comment type="caution">
    <text evidence="2">The sequence shown here is derived from an EMBL/GenBank/DDBJ whole genome shotgun (WGS) entry which is preliminary data.</text>
</comment>
<organism evidence="2 3">
    <name type="scientific">Anaerobacillus arseniciselenatis</name>
    <dbReference type="NCBI Taxonomy" id="85682"/>
    <lineage>
        <taxon>Bacteria</taxon>
        <taxon>Bacillati</taxon>
        <taxon>Bacillota</taxon>
        <taxon>Bacilli</taxon>
        <taxon>Bacillales</taxon>
        <taxon>Bacillaceae</taxon>
        <taxon>Anaerobacillus</taxon>
    </lineage>
</organism>
<keyword evidence="1" id="KW-1133">Transmembrane helix</keyword>
<keyword evidence="3" id="KW-1185">Reference proteome</keyword>
<feature type="transmembrane region" description="Helical" evidence="1">
    <location>
        <begin position="7"/>
        <end position="23"/>
    </location>
</feature>
<keyword evidence="1" id="KW-0812">Transmembrane</keyword>
<sequence>MNTRKAYRMLIVALFFIFISLISRSIIYLVLSVAIATMIIFLLSSNKKLKSDGNEKKQTEIIEVQNRRLSSFLWVAVVIGALLLGYGSLYFTENTIFHQYVPLPEQVMTAISLTTIGAGVTLTSLFFIIRESLVVKQNVIICQQCKAGNNGNHLYCHSCGQKIR</sequence>
<dbReference type="RefSeq" id="WP_071311678.1">
    <property type="nucleotide sequence ID" value="NZ_MLQQ01000001.1"/>
</dbReference>
<evidence type="ECO:0000256" key="1">
    <source>
        <dbReference type="SAM" id="Phobius"/>
    </source>
</evidence>
<dbReference type="OrthoDB" id="2971450at2"/>
<feature type="transmembrane region" description="Helical" evidence="1">
    <location>
        <begin position="69"/>
        <end position="87"/>
    </location>
</feature>
<dbReference type="EMBL" id="MLQQ01000001">
    <property type="protein sequence ID" value="OIJ15753.1"/>
    <property type="molecule type" value="Genomic_DNA"/>
</dbReference>
<feature type="transmembrane region" description="Helical" evidence="1">
    <location>
        <begin position="29"/>
        <end position="49"/>
    </location>
</feature>
<evidence type="ECO:0000313" key="2">
    <source>
        <dbReference type="EMBL" id="OIJ15753.1"/>
    </source>
</evidence>
<reference evidence="2 3" key="1">
    <citation type="submission" date="2016-10" db="EMBL/GenBank/DDBJ databases">
        <title>Draft genome sequences of four alkaliphilic bacteria belonging to the Anaerobacillus genus.</title>
        <authorList>
            <person name="Bassil N.M."/>
            <person name="Lloyd J.R."/>
        </authorList>
    </citation>
    <scope>NUCLEOTIDE SEQUENCE [LARGE SCALE GENOMIC DNA]</scope>
    <source>
        <strain evidence="2 3">DSM 15340</strain>
    </source>
</reference>
<keyword evidence="1" id="KW-0472">Membrane</keyword>
<evidence type="ECO:0000313" key="3">
    <source>
        <dbReference type="Proteomes" id="UP000180098"/>
    </source>
</evidence>
<dbReference type="AlphaFoldDB" id="A0A1S2LUC0"/>
<dbReference type="Proteomes" id="UP000180098">
    <property type="component" value="Unassembled WGS sequence"/>
</dbReference>
<gene>
    <name evidence="2" type="ORF">BKP35_01820</name>
</gene>
<feature type="transmembrane region" description="Helical" evidence="1">
    <location>
        <begin position="107"/>
        <end position="129"/>
    </location>
</feature>